<dbReference type="EC" id="2.7.13.3" evidence="3"/>
<dbReference type="CDD" id="cd00088">
    <property type="entry name" value="HPT"/>
    <property type="match status" value="1"/>
</dbReference>
<dbReference type="InterPro" id="IPR005467">
    <property type="entry name" value="His_kinase_dom"/>
</dbReference>
<evidence type="ECO:0000259" key="22">
    <source>
        <dbReference type="PROSITE" id="PS50885"/>
    </source>
</evidence>
<proteinExistence type="predicted"/>
<feature type="domain" description="Histidine kinase" evidence="20">
    <location>
        <begin position="298"/>
        <end position="521"/>
    </location>
</feature>
<dbReference type="Gene3D" id="6.10.340.10">
    <property type="match status" value="1"/>
</dbReference>
<feature type="modified residue" description="Phosphohistidine" evidence="15">
    <location>
        <position position="887"/>
    </location>
</feature>
<name>A0A558B457_9GAMM</name>
<evidence type="ECO:0000256" key="11">
    <source>
        <dbReference type="ARBA" id="ARBA00022840"/>
    </source>
</evidence>
<feature type="transmembrane region" description="Helical" evidence="19">
    <location>
        <begin position="173"/>
        <end position="193"/>
    </location>
</feature>
<evidence type="ECO:0000256" key="7">
    <source>
        <dbReference type="ARBA" id="ARBA00022679"/>
    </source>
</evidence>
<feature type="domain" description="HAMP" evidence="22">
    <location>
        <begin position="199"/>
        <end position="251"/>
    </location>
</feature>
<evidence type="ECO:0000256" key="1">
    <source>
        <dbReference type="ARBA" id="ARBA00000085"/>
    </source>
</evidence>
<dbReference type="PRINTS" id="PR00344">
    <property type="entry name" value="BCTRLSENSOR"/>
</dbReference>
<dbReference type="PROSITE" id="PS50885">
    <property type="entry name" value="HAMP"/>
    <property type="match status" value="1"/>
</dbReference>
<dbReference type="RefSeq" id="WP_273134708.1">
    <property type="nucleotide sequence ID" value="NZ_VMRX01000043.1"/>
</dbReference>
<dbReference type="CDD" id="cd06225">
    <property type="entry name" value="HAMP"/>
    <property type="match status" value="1"/>
</dbReference>
<dbReference type="GO" id="GO:0071474">
    <property type="term" value="P:cellular hyperosmotic response"/>
    <property type="evidence" value="ECO:0007669"/>
    <property type="project" value="TreeGrafter"/>
</dbReference>
<dbReference type="SMART" id="SM00387">
    <property type="entry name" value="HATPase_c"/>
    <property type="match status" value="1"/>
</dbReference>
<dbReference type="Pfam" id="PF00512">
    <property type="entry name" value="HisKA"/>
    <property type="match status" value="1"/>
</dbReference>
<evidence type="ECO:0000313" key="24">
    <source>
        <dbReference type="EMBL" id="TVT31287.1"/>
    </source>
</evidence>
<comment type="subcellular location">
    <subcellularLocation>
        <location evidence="2">Cell inner membrane</location>
        <topology evidence="2">Multi-pass membrane protein</topology>
    </subcellularLocation>
</comment>
<evidence type="ECO:0000256" key="5">
    <source>
        <dbReference type="ARBA" id="ARBA00022519"/>
    </source>
</evidence>
<keyword evidence="13" id="KW-0902">Two-component regulatory system</keyword>
<keyword evidence="17" id="KW-0175">Coiled coil</keyword>
<evidence type="ECO:0000256" key="3">
    <source>
        <dbReference type="ARBA" id="ARBA00012438"/>
    </source>
</evidence>
<evidence type="ECO:0000256" key="18">
    <source>
        <dbReference type="SAM" id="MobiDB-lite"/>
    </source>
</evidence>
<dbReference type="InterPro" id="IPR036097">
    <property type="entry name" value="HisK_dim/P_sf"/>
</dbReference>
<dbReference type="GO" id="GO:0005886">
    <property type="term" value="C:plasma membrane"/>
    <property type="evidence" value="ECO:0007669"/>
    <property type="project" value="UniProtKB-SubCell"/>
</dbReference>
<dbReference type="SUPFAM" id="SSF158472">
    <property type="entry name" value="HAMP domain-like"/>
    <property type="match status" value="1"/>
</dbReference>
<feature type="modified residue" description="4-aspartylphosphate" evidence="16">
    <location>
        <position position="733"/>
    </location>
</feature>
<keyword evidence="14 19" id="KW-0472">Membrane</keyword>
<dbReference type="InterPro" id="IPR008207">
    <property type="entry name" value="Sig_transdc_His_kin_Hpt_dom"/>
</dbReference>
<dbReference type="Gene3D" id="3.40.50.2300">
    <property type="match status" value="1"/>
</dbReference>
<dbReference type="PANTHER" id="PTHR45339:SF1">
    <property type="entry name" value="HYBRID SIGNAL TRANSDUCTION HISTIDINE KINASE J"/>
    <property type="match status" value="1"/>
</dbReference>
<keyword evidence="4" id="KW-1003">Cell membrane</keyword>
<dbReference type="PROSITE" id="PS50110">
    <property type="entry name" value="RESPONSE_REGULATORY"/>
    <property type="match status" value="1"/>
</dbReference>
<keyword evidence="12 19" id="KW-1133">Transmembrane helix</keyword>
<dbReference type="InterPro" id="IPR036890">
    <property type="entry name" value="HATPase_C_sf"/>
</dbReference>
<dbReference type="GO" id="GO:0005524">
    <property type="term" value="F:ATP binding"/>
    <property type="evidence" value="ECO:0007669"/>
    <property type="project" value="UniProtKB-KW"/>
</dbReference>
<evidence type="ECO:0000256" key="10">
    <source>
        <dbReference type="ARBA" id="ARBA00022777"/>
    </source>
</evidence>
<evidence type="ECO:0000256" key="12">
    <source>
        <dbReference type="ARBA" id="ARBA00022989"/>
    </source>
</evidence>
<evidence type="ECO:0000256" key="14">
    <source>
        <dbReference type="ARBA" id="ARBA00023136"/>
    </source>
</evidence>
<keyword evidence="11" id="KW-0067">ATP-binding</keyword>
<keyword evidence="8 19" id="KW-0812">Transmembrane</keyword>
<evidence type="ECO:0000256" key="13">
    <source>
        <dbReference type="ARBA" id="ARBA00023012"/>
    </source>
</evidence>
<accession>A0A558B457</accession>
<keyword evidence="9" id="KW-0547">Nucleotide-binding</keyword>
<dbReference type="SUPFAM" id="SSF55874">
    <property type="entry name" value="ATPase domain of HSP90 chaperone/DNA topoisomerase II/histidine kinase"/>
    <property type="match status" value="1"/>
</dbReference>
<dbReference type="FunFam" id="1.10.287.130:FF:000003">
    <property type="entry name" value="Histidine kinase"/>
    <property type="match status" value="1"/>
</dbReference>
<keyword evidence="10" id="KW-0418">Kinase</keyword>
<dbReference type="SUPFAM" id="SSF47384">
    <property type="entry name" value="Homodimeric domain of signal transducing histidine kinase"/>
    <property type="match status" value="1"/>
</dbReference>
<dbReference type="Gene3D" id="1.20.120.160">
    <property type="entry name" value="HPT domain"/>
    <property type="match status" value="1"/>
</dbReference>
<dbReference type="Pfam" id="PF00672">
    <property type="entry name" value="HAMP"/>
    <property type="match status" value="1"/>
</dbReference>
<dbReference type="InterPro" id="IPR011006">
    <property type="entry name" value="CheY-like_superfamily"/>
</dbReference>
<dbReference type="InterPro" id="IPR004358">
    <property type="entry name" value="Sig_transdc_His_kin-like_C"/>
</dbReference>
<dbReference type="SMART" id="SM00388">
    <property type="entry name" value="HisKA"/>
    <property type="match status" value="1"/>
</dbReference>
<dbReference type="Gene3D" id="3.30.565.10">
    <property type="entry name" value="Histidine kinase-like ATPase, C-terminal domain"/>
    <property type="match status" value="1"/>
</dbReference>
<dbReference type="PROSITE" id="PS50109">
    <property type="entry name" value="HIS_KIN"/>
    <property type="match status" value="1"/>
</dbReference>
<keyword evidence="7" id="KW-0808">Transferase</keyword>
<keyword evidence="5" id="KW-0997">Cell inner membrane</keyword>
<evidence type="ECO:0000313" key="25">
    <source>
        <dbReference type="Proteomes" id="UP000319142"/>
    </source>
</evidence>
<dbReference type="PANTHER" id="PTHR45339">
    <property type="entry name" value="HYBRID SIGNAL TRANSDUCTION HISTIDINE KINASE J"/>
    <property type="match status" value="1"/>
</dbReference>
<dbReference type="PROSITE" id="PS50894">
    <property type="entry name" value="HPT"/>
    <property type="match status" value="1"/>
</dbReference>
<dbReference type="SUPFAM" id="SSF47226">
    <property type="entry name" value="Histidine-containing phosphotransfer domain, HPT domain"/>
    <property type="match status" value="1"/>
</dbReference>
<evidence type="ECO:0000256" key="9">
    <source>
        <dbReference type="ARBA" id="ARBA00022741"/>
    </source>
</evidence>
<evidence type="ECO:0000256" key="8">
    <source>
        <dbReference type="ARBA" id="ARBA00022692"/>
    </source>
</evidence>
<dbReference type="Gene3D" id="1.10.287.130">
    <property type="match status" value="1"/>
</dbReference>
<evidence type="ECO:0000259" key="20">
    <source>
        <dbReference type="PROSITE" id="PS50109"/>
    </source>
</evidence>
<dbReference type="InterPro" id="IPR001789">
    <property type="entry name" value="Sig_transdc_resp-reg_receiver"/>
</dbReference>
<dbReference type="Proteomes" id="UP000319142">
    <property type="component" value="Unassembled WGS sequence"/>
</dbReference>
<evidence type="ECO:0000256" key="17">
    <source>
        <dbReference type="SAM" id="Coils"/>
    </source>
</evidence>
<dbReference type="SMART" id="SM00304">
    <property type="entry name" value="HAMP"/>
    <property type="match status" value="1"/>
</dbReference>
<feature type="coiled-coil region" evidence="17">
    <location>
        <begin position="232"/>
        <end position="284"/>
    </location>
</feature>
<feature type="domain" description="Response regulatory" evidence="21">
    <location>
        <begin position="684"/>
        <end position="801"/>
    </location>
</feature>
<keyword evidence="6 16" id="KW-0597">Phosphoprotein</keyword>
<evidence type="ECO:0000256" key="4">
    <source>
        <dbReference type="ARBA" id="ARBA00022475"/>
    </source>
</evidence>
<evidence type="ECO:0000259" key="23">
    <source>
        <dbReference type="PROSITE" id="PS50894"/>
    </source>
</evidence>
<evidence type="ECO:0000256" key="15">
    <source>
        <dbReference type="PROSITE-ProRule" id="PRU00110"/>
    </source>
</evidence>
<dbReference type="InterPro" id="IPR036641">
    <property type="entry name" value="HPT_dom_sf"/>
</dbReference>
<dbReference type="EMBL" id="VMRX01000043">
    <property type="protein sequence ID" value="TVT31287.1"/>
    <property type="molecule type" value="Genomic_DNA"/>
</dbReference>
<dbReference type="InterPro" id="IPR003660">
    <property type="entry name" value="HAMP_dom"/>
</dbReference>
<feature type="domain" description="HPt" evidence="23">
    <location>
        <begin position="848"/>
        <end position="943"/>
    </location>
</feature>
<evidence type="ECO:0000256" key="2">
    <source>
        <dbReference type="ARBA" id="ARBA00004429"/>
    </source>
</evidence>
<gene>
    <name evidence="24" type="ORF">FHK81_15270</name>
</gene>
<organism evidence="24 25">
    <name type="scientific">Marinobacter vinifirmus</name>
    <dbReference type="NCBI Taxonomy" id="355591"/>
    <lineage>
        <taxon>Bacteria</taxon>
        <taxon>Pseudomonadati</taxon>
        <taxon>Pseudomonadota</taxon>
        <taxon>Gammaproteobacteria</taxon>
        <taxon>Pseudomonadales</taxon>
        <taxon>Marinobacteraceae</taxon>
        <taxon>Marinobacter</taxon>
    </lineage>
</organism>
<dbReference type="InterPro" id="IPR003661">
    <property type="entry name" value="HisK_dim/P_dom"/>
</dbReference>
<dbReference type="AlphaFoldDB" id="A0A558B457"/>
<dbReference type="GO" id="GO:0000155">
    <property type="term" value="F:phosphorelay sensor kinase activity"/>
    <property type="evidence" value="ECO:0007669"/>
    <property type="project" value="InterPro"/>
</dbReference>
<dbReference type="CDD" id="cd16922">
    <property type="entry name" value="HATPase_EvgS-ArcB-TorS-like"/>
    <property type="match status" value="1"/>
</dbReference>
<sequence>MRRWGIRKKVLVVTLVPTLLTTLLLGLIFTYSWVKNIENLLNDRGESLSRQLSAGAEYGLFTANRSLLSSLSTALLEEQDVRSITFFDRDGQRLLHSGPGSTETIPASALGSERPVKLSSDSSTRFVTPVYLQDLMIETMLDPDARESATELAEPLGWVAVEMSHIRTEKETYQALLISLMLVVGGVLLSLLVSLRLSRAFTDPVFQLNEAVAKLKEGKLDTRVYTRAGPEFEQLESGLNEMASELSQAQAEMQQNIDQATGDLRETLETIEIQNIELDFARKEALEASRIKSEFLANMSHEIRTPLNGIIGFTELLLKSPLPRQQRDHLNTIRKSSEILLTIINDILDFSKIEAGKLILDRVPFQLRDIVEEVMVMLAPAAHAKNLDLVPLVYNDVPDNIMGDPLRVKQVITNLVNNAIKFTQTGEVVLRASLEDEDKEANRVTLRLSVTDSGVGLSRAQQQSLFNAFSQADASTARQYGGTGLGLAISKRLVEEMGGEIGLESELGRGSTFWFTLTPELSVTGEGSFSREALKGERIIYLEHQKTTGLAVEHLLREWGVAVDRVASPGALMEQVEEAQRRQEGYAVVLLGITRHLLNSSQYCSLVRSLEVERDCRTLLLTPTLETHDLPLSGLASGHLTKPVCRDPLYDELLLLIHGIHTGRGTLPQPVPGTRTSGAGRVPRILAVDDNEANLKLVMTLLKDCRLDAESASSGFEALTKARQKPFDLVFMDLQMPGMDGVETTARIRALDSGSHQTPIIALTAHALADEQEKLAKQGFDGYMPKPISSAQLIELVREFTGYECSGSQPRFKISEVRDTRRGLRPSNRRTHQDCVSIDESIQLAAGKADLAEELFSMLLEQLHTDSKAIPELWEKQQLDVLLECVHKLHGATRYCGVPELRTATNRFETALKCQAQDLEIQKDQLLAAMARLQDWSEQTDWQQLFREQHQPATSPQA</sequence>
<dbReference type="Pfam" id="PF01627">
    <property type="entry name" value="Hpt"/>
    <property type="match status" value="1"/>
</dbReference>
<dbReference type="SMART" id="SM00448">
    <property type="entry name" value="REC"/>
    <property type="match status" value="1"/>
</dbReference>
<dbReference type="Pfam" id="PF09984">
    <property type="entry name" value="sCache_4"/>
    <property type="match status" value="1"/>
</dbReference>
<feature type="region of interest" description="Disordered" evidence="18">
    <location>
        <begin position="95"/>
        <end position="116"/>
    </location>
</feature>
<dbReference type="InterPro" id="IPR019247">
    <property type="entry name" value="Histidine_kinase_BarA_N"/>
</dbReference>
<evidence type="ECO:0000256" key="19">
    <source>
        <dbReference type="SAM" id="Phobius"/>
    </source>
</evidence>
<dbReference type="Pfam" id="PF02518">
    <property type="entry name" value="HATPase_c"/>
    <property type="match status" value="1"/>
</dbReference>
<evidence type="ECO:0000256" key="6">
    <source>
        <dbReference type="ARBA" id="ARBA00022553"/>
    </source>
</evidence>
<comment type="caution">
    <text evidence="24">The sequence shown here is derived from an EMBL/GenBank/DDBJ whole genome shotgun (WGS) entry which is preliminary data.</text>
</comment>
<evidence type="ECO:0000259" key="21">
    <source>
        <dbReference type="PROSITE" id="PS50110"/>
    </source>
</evidence>
<dbReference type="Pfam" id="PF00072">
    <property type="entry name" value="Response_reg"/>
    <property type="match status" value="1"/>
</dbReference>
<protein>
    <recommendedName>
        <fullName evidence="3">histidine kinase</fullName>
        <ecNumber evidence="3">2.7.13.3</ecNumber>
    </recommendedName>
</protein>
<dbReference type="InterPro" id="IPR003594">
    <property type="entry name" value="HATPase_dom"/>
</dbReference>
<reference evidence="24 25" key="1">
    <citation type="submission" date="2019-07" db="EMBL/GenBank/DDBJ databases">
        <title>The pathways for chlorine oxyanion respiration interact through the shared metabolite chlorate.</title>
        <authorList>
            <person name="Barnum T.P."/>
            <person name="Cheng Y."/>
            <person name="Hill K.A."/>
            <person name="Lucas L.N."/>
            <person name="Carlson H.K."/>
            <person name="Coates J.D."/>
        </authorList>
    </citation>
    <scope>NUCLEOTIDE SEQUENCE [LARGE SCALE GENOMIC DNA]</scope>
    <source>
        <strain evidence="24">UCB</strain>
    </source>
</reference>
<dbReference type="CDD" id="cd00082">
    <property type="entry name" value="HisKA"/>
    <property type="match status" value="1"/>
</dbReference>
<dbReference type="FunFam" id="3.30.565.10:FF:000010">
    <property type="entry name" value="Sensor histidine kinase RcsC"/>
    <property type="match status" value="1"/>
</dbReference>
<dbReference type="CDD" id="cd17546">
    <property type="entry name" value="REC_hyHK_CKI1_RcsC-like"/>
    <property type="match status" value="1"/>
</dbReference>
<dbReference type="SUPFAM" id="SSF52172">
    <property type="entry name" value="CheY-like"/>
    <property type="match status" value="2"/>
</dbReference>
<evidence type="ECO:0000256" key="16">
    <source>
        <dbReference type="PROSITE-ProRule" id="PRU00169"/>
    </source>
</evidence>
<comment type="catalytic activity">
    <reaction evidence="1">
        <text>ATP + protein L-histidine = ADP + protein N-phospho-L-histidine.</text>
        <dbReference type="EC" id="2.7.13.3"/>
    </reaction>
</comment>